<dbReference type="Pfam" id="PF10184">
    <property type="entry name" value="DUF2358"/>
    <property type="match status" value="1"/>
</dbReference>
<accession>A0AAD3E516</accession>
<name>A0AAD3E516_9CHLO</name>
<comment type="caution">
    <text evidence="1">The sequence shown here is derived from an EMBL/GenBank/DDBJ whole genome shotgun (WGS) entry which is preliminary data.</text>
</comment>
<dbReference type="PANTHER" id="PTHR34123">
    <property type="entry name" value="OS04G0578200 PROTEIN"/>
    <property type="match status" value="1"/>
</dbReference>
<feature type="non-terminal residue" evidence="1">
    <location>
        <position position="106"/>
    </location>
</feature>
<dbReference type="Proteomes" id="UP001054857">
    <property type="component" value="Unassembled WGS sequence"/>
</dbReference>
<dbReference type="EMBL" id="BMAR01000068">
    <property type="protein sequence ID" value="GFR52643.1"/>
    <property type="molecule type" value="Genomic_DNA"/>
</dbReference>
<gene>
    <name evidence="1" type="ORF">Agub_g15234</name>
</gene>
<reference evidence="1 2" key="1">
    <citation type="journal article" date="2021" name="Sci. Rep.">
        <title>Genome sequencing of the multicellular alga Astrephomene provides insights into convergent evolution of germ-soma differentiation.</title>
        <authorList>
            <person name="Yamashita S."/>
            <person name="Yamamoto K."/>
            <person name="Matsuzaki R."/>
            <person name="Suzuki S."/>
            <person name="Yamaguchi H."/>
            <person name="Hirooka S."/>
            <person name="Minakuchi Y."/>
            <person name="Miyagishima S."/>
            <person name="Kawachi M."/>
            <person name="Toyoda A."/>
            <person name="Nozaki H."/>
        </authorList>
    </citation>
    <scope>NUCLEOTIDE SEQUENCE [LARGE SCALE GENOMIC DNA]</scope>
    <source>
        <strain evidence="1 2">NIES-4017</strain>
    </source>
</reference>
<dbReference type="PANTHER" id="PTHR34123:SF4">
    <property type="entry name" value="PHOSPHORIBOSYLTRANSFERASE-LIKE PROTEIN, PUTATIVE (DUF2358)-RELATED"/>
    <property type="match status" value="1"/>
</dbReference>
<evidence type="ECO:0000313" key="1">
    <source>
        <dbReference type="EMBL" id="GFR52643.1"/>
    </source>
</evidence>
<proteinExistence type="predicted"/>
<organism evidence="1 2">
    <name type="scientific">Astrephomene gubernaculifera</name>
    <dbReference type="NCBI Taxonomy" id="47775"/>
    <lineage>
        <taxon>Eukaryota</taxon>
        <taxon>Viridiplantae</taxon>
        <taxon>Chlorophyta</taxon>
        <taxon>core chlorophytes</taxon>
        <taxon>Chlorophyceae</taxon>
        <taxon>CS clade</taxon>
        <taxon>Chlamydomonadales</taxon>
        <taxon>Astrephomenaceae</taxon>
        <taxon>Astrephomene</taxon>
    </lineage>
</organism>
<evidence type="ECO:0000313" key="2">
    <source>
        <dbReference type="Proteomes" id="UP001054857"/>
    </source>
</evidence>
<dbReference type="AlphaFoldDB" id="A0AAD3E516"/>
<keyword evidence="2" id="KW-1185">Reference proteome</keyword>
<protein>
    <submittedName>
        <fullName evidence="1">Uncharacterized protein</fullName>
    </submittedName>
</protein>
<dbReference type="InterPro" id="IPR018790">
    <property type="entry name" value="DUF2358"/>
</dbReference>
<sequence length="106" mass="11968">GVDLWKRNLALLTPFLLQPEVQLLGIRRLRGRSADGDEAGAVVVRAEWRLRTLLRLPWRPLIDIGGATEYTLNAEGNRIVRHVESWSVSGTEALLQMFRPSKPPTQ</sequence>